<dbReference type="PANTHER" id="PTHR31438">
    <property type="entry name" value="LYSINE N-ACYLTRANSFERASE C17G9.06C-RELATED"/>
    <property type="match status" value="1"/>
</dbReference>
<dbReference type="InterPro" id="IPR000182">
    <property type="entry name" value="GNAT_dom"/>
</dbReference>
<feature type="domain" description="N-acetyltransferase" evidence="2">
    <location>
        <begin position="61"/>
        <end position="230"/>
    </location>
</feature>
<accession>A0ABS9HB81</accession>
<comment type="caution">
    <text evidence="3">The sequence shown here is derived from an EMBL/GenBank/DDBJ whole genome shotgun (WGS) entry which is preliminary data.</text>
</comment>
<gene>
    <name evidence="3" type="ORF">L2K70_07740</name>
</gene>
<dbReference type="Proteomes" id="UP001201161">
    <property type="component" value="Unassembled WGS sequence"/>
</dbReference>
<dbReference type="Pfam" id="PF13523">
    <property type="entry name" value="Acetyltransf_8"/>
    <property type="match status" value="1"/>
</dbReference>
<dbReference type="SUPFAM" id="SSF55729">
    <property type="entry name" value="Acyl-CoA N-acyltransferases (Nat)"/>
    <property type="match status" value="1"/>
</dbReference>
<evidence type="ECO:0000313" key="4">
    <source>
        <dbReference type="Proteomes" id="UP001201161"/>
    </source>
</evidence>
<keyword evidence="1" id="KW-0046">Antibiotic resistance</keyword>
<keyword evidence="4" id="KW-1185">Reference proteome</keyword>
<reference evidence="3 4" key="1">
    <citation type="submission" date="2022-01" db="EMBL/GenBank/DDBJ databases">
        <title>Nocardioides sp. nov., an actinomycete isolated from mining soil.</title>
        <authorList>
            <person name="Liu L."/>
        </authorList>
    </citation>
    <scope>NUCLEOTIDE SEQUENCE [LARGE SCALE GENOMIC DNA]</scope>
    <source>
        <strain evidence="3 4">KLBMP 9356</strain>
    </source>
</reference>
<evidence type="ECO:0000313" key="3">
    <source>
        <dbReference type="EMBL" id="MCF6377494.1"/>
    </source>
</evidence>
<organism evidence="3 4">
    <name type="scientific">Nocardioides potassii</name>
    <dbReference type="NCBI Taxonomy" id="2911371"/>
    <lineage>
        <taxon>Bacteria</taxon>
        <taxon>Bacillati</taxon>
        <taxon>Actinomycetota</taxon>
        <taxon>Actinomycetes</taxon>
        <taxon>Propionibacteriales</taxon>
        <taxon>Nocardioidaceae</taxon>
        <taxon>Nocardioides</taxon>
    </lineage>
</organism>
<proteinExistence type="predicted"/>
<dbReference type="InterPro" id="IPR016181">
    <property type="entry name" value="Acyl_CoA_acyltransferase"/>
</dbReference>
<dbReference type="RefSeq" id="WP_236400988.1">
    <property type="nucleotide sequence ID" value="NZ_JAKJHZ010000005.1"/>
</dbReference>
<evidence type="ECO:0000259" key="2">
    <source>
        <dbReference type="PROSITE" id="PS51186"/>
    </source>
</evidence>
<dbReference type="Gene3D" id="3.40.630.30">
    <property type="match status" value="1"/>
</dbReference>
<dbReference type="EMBL" id="JAKJHZ010000005">
    <property type="protein sequence ID" value="MCF6377494.1"/>
    <property type="molecule type" value="Genomic_DNA"/>
</dbReference>
<dbReference type="PROSITE" id="PS51186">
    <property type="entry name" value="GNAT"/>
    <property type="match status" value="1"/>
</dbReference>
<dbReference type="PANTHER" id="PTHR31438:SF1">
    <property type="entry name" value="LYSINE N-ACYLTRANSFERASE C17G9.06C-RELATED"/>
    <property type="match status" value="1"/>
</dbReference>
<protein>
    <submittedName>
        <fullName evidence="3">Acetyltransferase</fullName>
    </submittedName>
</protein>
<evidence type="ECO:0000256" key="1">
    <source>
        <dbReference type="ARBA" id="ARBA00023251"/>
    </source>
</evidence>
<name>A0ABS9HB81_9ACTN</name>
<sequence length="236" mass="26101">MPDPVAVVVRHHGRDLSGTTLPGESWAAAAERVAGASSVDPTAVDLSGEVKRFDVTPDRVVTLRAMTLGDLDLVTRWRDGAAVRQWWQVGAEQTLEQIREMYAERIAGRSPTRMWIIEVNGRSVGFVQDYVLRDYPDYAVLTPDPEAVGVDYAIGADEWRGRGLGPAVLWSWMRQTRQLRPEAITYFSAPDHRNRASLRVLAKAGFAAGTWFDDPQSDGSVHTVVGCTLDVRRVLG</sequence>